<dbReference type="OrthoDB" id="5972338at2759"/>
<comment type="caution">
    <text evidence="2">The sequence shown here is derived from an EMBL/GenBank/DDBJ whole genome shotgun (WGS) entry which is preliminary data.</text>
</comment>
<feature type="coiled-coil region" evidence="1">
    <location>
        <begin position="952"/>
        <end position="1125"/>
    </location>
</feature>
<dbReference type="PANTHER" id="PTHR15347:SF1">
    <property type="entry name" value="SPERM-ASSOCIATED ANTIGEN 5"/>
    <property type="match status" value="1"/>
</dbReference>
<dbReference type="Proteomes" id="UP000812440">
    <property type="component" value="Chromosome 2"/>
</dbReference>
<keyword evidence="1" id="KW-0175">Coiled coil</keyword>
<proteinExistence type="predicted"/>
<accession>A0A8T2JZW9</accession>
<organism evidence="2 3">
    <name type="scientific">Hymenochirus boettgeri</name>
    <name type="common">Congo dwarf clawed frog</name>
    <dbReference type="NCBI Taxonomy" id="247094"/>
    <lineage>
        <taxon>Eukaryota</taxon>
        <taxon>Metazoa</taxon>
        <taxon>Chordata</taxon>
        <taxon>Craniata</taxon>
        <taxon>Vertebrata</taxon>
        <taxon>Euteleostomi</taxon>
        <taxon>Amphibia</taxon>
        <taxon>Batrachia</taxon>
        <taxon>Anura</taxon>
        <taxon>Pipoidea</taxon>
        <taxon>Pipidae</taxon>
        <taxon>Pipinae</taxon>
        <taxon>Hymenochirus</taxon>
    </lineage>
</organism>
<protein>
    <submittedName>
        <fullName evidence="2">Uncharacterized protein</fullName>
    </submittedName>
</protein>
<feature type="coiled-coil region" evidence="1">
    <location>
        <begin position="674"/>
        <end position="701"/>
    </location>
</feature>
<keyword evidence="3" id="KW-1185">Reference proteome</keyword>
<evidence type="ECO:0000313" key="2">
    <source>
        <dbReference type="EMBL" id="KAG8450805.1"/>
    </source>
</evidence>
<reference evidence="2" key="1">
    <citation type="thesis" date="2020" institute="ProQuest LLC" country="789 East Eisenhower Parkway, Ann Arbor, MI, USA">
        <title>Comparative Genomics and Chromosome Evolution.</title>
        <authorList>
            <person name="Mudd A.B."/>
        </authorList>
    </citation>
    <scope>NUCLEOTIDE SEQUENCE</scope>
    <source>
        <strain evidence="2">Female2</strain>
        <tissue evidence="2">Blood</tissue>
    </source>
</reference>
<dbReference type="EMBL" id="JAACNH010000002">
    <property type="protein sequence ID" value="KAG8450805.1"/>
    <property type="molecule type" value="Genomic_DNA"/>
</dbReference>
<feature type="coiled-coil region" evidence="1">
    <location>
        <begin position="1216"/>
        <end position="1320"/>
    </location>
</feature>
<evidence type="ECO:0000313" key="3">
    <source>
        <dbReference type="Proteomes" id="UP000812440"/>
    </source>
</evidence>
<gene>
    <name evidence="2" type="ORF">GDO86_003176</name>
</gene>
<dbReference type="InterPro" id="IPR028728">
    <property type="entry name" value="Astrin"/>
</dbReference>
<sequence length="1424" mass="162036">MWPLTRRTSDENKVTTMQIAHRKSAGRTPLQDLTAQSLTLSDKKILVNPKLTSNKSTSLAVNTQKSKENNISNTGTPINIWIDHNTQFPFTDSSLNASCSKKNLRPVSLFTTKFTALSPNVSVSELENCTSSNLQNNLQDLKPACLGNMPCSLACDQERLHLNGCDKDFSTAVLESQTAEILYNKFESRKEEQEILELNTDPCSHDLVEECFLLKPCTDKAQESPYVPVIDKQSLGCPIKNEEESTNMDVFEEELGLCKILNRLSFKSSVEASKQGFNKCVSLESPLVPNVNLVIGKIEPDSVEKLPHFLPCIDNTHQESGSIEAEDFLKCETDLGHSFTNSLPSISAQSSNDVLQAGIDIVSQKLAGNNCSKDTLVSELVPNHTFDSDSLEMKTNIRDHTLHEPDSCACIEDYDTLSCVLLTEGADCVLQKNDDKSLNDVKTPVSAKLERAVEIPNKSCNAESNIFENTCSDPPASLIVQSELINTHMRPTSITLTQEFKKDSAANLDYPLEAYLSQRRAFDFPSLWKAKLTSFTPGMQSSLVEVRACSTPATTSSTSTWTTPIMLLNKSMNTSWDIGRKNASPRDNASETDSLLWNFSKESLNNASREELLGHLERTFIVIEVLSCQLQGWQQKVEGSRPSEQRESATQTCITYTSTDEQYYHDLYVRTMDRLKTMQRCNEEEEKIQQLIKESADALKSHKAQSLLCIEIADKMYEITREAKAGVKQKVCQARSLIAEQMNLLKRMNEKMQANKLQRDEMKMCMNEAISARDAAEQCLKYLEMHSAKVISQLQRGLESEKILCKAVEKAYLELVSLKDEWADFAHKAHSASWEIKNDRAQLQLQCSQARELMSQHWHLCGIMKAKTEAAMQEYESMKNEREMAYLEKRKIDDQLEDVKSQNDQLRTETTLLGSELSSLMEHLCKLESENEQLKQEHSDQIEELYAKDSSIKLLEKELDEAITREREIKERNQQLSTEIVPRLDQDLSETLKQKEDLQIKVQDLLKQHASQVACFKDNIEFLEQENHVLFEQVTETEKQLKNNLFALRERNLQCETQKDTINKLQNELSKLEEELLSTKSTAKDMLLKMGKEISDSSIKVSSIMENLLDQKEQMRDLMQREVHESLQMLQTPARKLELPPSGSVIKSGLKPQCEETRTGSAARNVKSIWSETSAFTIVQPFTSATTDGKQESLPDLLYELSDIVSDFATSSSYIIETKQKEIKNLQLEMSDLKDKLQTITFRSNADRGDFMEEIGIWQRKNKNLEDSVTSKQQYIRELEEIVHQQEQRILEQVSKEKNREDLLQENTALKRSLELCESEAGVLKAELTKNQSEAARDWVQEKLLLHKDLTKLRLMLVDTENSKSEIVNRAIRHRDIFERNLARSESEVKKLDDIIERIRKTLLSIPEVVANCEELKQVLDYIN</sequence>
<feature type="coiled-coil region" evidence="1">
    <location>
        <begin position="1375"/>
        <end position="1402"/>
    </location>
</feature>
<dbReference type="GO" id="GO:0051301">
    <property type="term" value="P:cell division"/>
    <property type="evidence" value="ECO:0007669"/>
    <property type="project" value="InterPro"/>
</dbReference>
<evidence type="ECO:0000256" key="1">
    <source>
        <dbReference type="SAM" id="Coils"/>
    </source>
</evidence>
<name>A0A8T2JZW9_9PIPI</name>
<dbReference type="PANTHER" id="PTHR15347">
    <property type="entry name" value="SPERM-ASSOCIATED ANTIGEN 5"/>
    <property type="match status" value="1"/>
</dbReference>
<dbReference type="GO" id="GO:0051988">
    <property type="term" value="P:regulation of attachment of spindle microtubules to kinetochore"/>
    <property type="evidence" value="ECO:0007669"/>
    <property type="project" value="InterPro"/>
</dbReference>